<dbReference type="Proteomes" id="UP000002385">
    <property type="component" value="Chromosome"/>
</dbReference>
<dbReference type="AlphaFoldDB" id="B7KXR0"/>
<dbReference type="KEGG" id="mch:Mchl_3850"/>
<evidence type="ECO:0000313" key="1">
    <source>
        <dbReference type="EMBL" id="ACK84662.1"/>
    </source>
</evidence>
<protein>
    <submittedName>
        <fullName evidence="1">Uncharacterized protein</fullName>
    </submittedName>
</protein>
<sequence length="46" mass="5180">MAHGLRTQSVAIMYLSMNFRVRFDHGIVANMLSEEAERNCSHIATA</sequence>
<dbReference type="EMBL" id="CP001298">
    <property type="protein sequence ID" value="ACK84662.1"/>
    <property type="molecule type" value="Genomic_DNA"/>
</dbReference>
<reference evidence="1 2" key="2">
    <citation type="journal article" date="2012" name="J. Bacteriol.">
        <title>Complete genome sequences of six strains of the genus Methylobacterium.</title>
        <authorList>
            <person name="Marx C.J."/>
            <person name="Bringel F."/>
            <person name="Chistoserdova L."/>
            <person name="Moulin L."/>
            <person name="Farhan Ul Haque M."/>
            <person name="Fleischman D.E."/>
            <person name="Gruffaz C."/>
            <person name="Jourand P."/>
            <person name="Knief C."/>
            <person name="Lee M.C."/>
            <person name="Muller E.E."/>
            <person name="Nadalig T."/>
            <person name="Peyraud R."/>
            <person name="Roselli S."/>
            <person name="Russ L."/>
            <person name="Goodwin L.A."/>
            <person name="Ivanova N."/>
            <person name="Kyrpides N."/>
            <person name="Lajus A."/>
            <person name="Land M.L."/>
            <person name="Medigue C."/>
            <person name="Mikhailova N."/>
            <person name="Nolan M."/>
            <person name="Woyke T."/>
            <person name="Stolyar S."/>
            <person name="Vorholt J.A."/>
            <person name="Vuilleumier S."/>
        </authorList>
    </citation>
    <scope>NUCLEOTIDE SEQUENCE [LARGE SCALE GENOMIC DNA]</scope>
    <source>
        <strain evidence="2">CM4 / NCIMB 13688</strain>
    </source>
</reference>
<evidence type="ECO:0000313" key="2">
    <source>
        <dbReference type="Proteomes" id="UP000002385"/>
    </source>
</evidence>
<dbReference type="HOGENOM" id="CLU_3185665_0_0_5"/>
<name>B7KXR0_METC4</name>
<organism evidence="1 2">
    <name type="scientific">Methylorubrum extorquens (strain CM4 / NCIMB 13688)</name>
    <name type="common">Methylobacterium extorquens</name>
    <dbReference type="NCBI Taxonomy" id="440085"/>
    <lineage>
        <taxon>Bacteria</taxon>
        <taxon>Pseudomonadati</taxon>
        <taxon>Pseudomonadota</taxon>
        <taxon>Alphaproteobacteria</taxon>
        <taxon>Hyphomicrobiales</taxon>
        <taxon>Methylobacteriaceae</taxon>
        <taxon>Methylorubrum</taxon>
    </lineage>
</organism>
<reference evidence="2" key="1">
    <citation type="submission" date="2008-12" db="EMBL/GenBank/DDBJ databases">
        <title>Complete sequence of chromosome of Methylobacterium chloromethanicum CM4.</title>
        <authorList>
            <consortium name="US DOE Joint Genome Institute"/>
            <person name="Lucas S."/>
            <person name="Copeland A."/>
            <person name="Lapidus A."/>
            <person name="Glavina del Rio T."/>
            <person name="Dalin E."/>
            <person name="Tice H."/>
            <person name="Bruce D."/>
            <person name="Goodwin L."/>
            <person name="Pitluck S."/>
            <person name="Chertkov O."/>
            <person name="Brettin T."/>
            <person name="Detter J.C."/>
            <person name="Han C."/>
            <person name="Larimer F."/>
            <person name="Land M."/>
            <person name="Hauser L."/>
            <person name="Kyrpides N."/>
            <person name="Mikhailova N."/>
            <person name="Marx C."/>
            <person name="Richardson P."/>
        </authorList>
    </citation>
    <scope>NUCLEOTIDE SEQUENCE [LARGE SCALE GENOMIC DNA]</scope>
    <source>
        <strain evidence="2">CM4 / NCIMB 13688</strain>
    </source>
</reference>
<accession>B7KXR0</accession>
<gene>
    <name evidence="1" type="ordered locus">Mchl_3850</name>
</gene>
<proteinExistence type="predicted"/>